<dbReference type="Gene3D" id="3.90.870.50">
    <property type="match status" value="1"/>
</dbReference>
<comment type="pathway">
    <text evidence="1 8">Protein modification; [NiFe] hydrogenase maturation.</text>
</comment>
<dbReference type="RefSeq" id="WP_097788734.1">
    <property type="nucleotide sequence ID" value="NZ_JBHSJU010000001.1"/>
</dbReference>
<keyword evidence="9" id="KW-0378">Hydrolase</keyword>
<keyword evidence="4" id="KW-0479">Metal-binding</keyword>
<comment type="function">
    <text evidence="8">Involved in the maturation of [NiFe] hydrogenases. Along with HypE, it catalyzes the synthesis of the CN ligands of the active site iron of [NiFe]-hydrogenases. HypF functions as a carbamoyl transferase using carbamoylphosphate as a substrate and transferring the carboxamido moiety in an ATP-dependent reaction to the thiolate of the C-terminal cysteine of HypE yielding a protein-S-carboxamide.</text>
</comment>
<dbReference type="PANTHER" id="PTHR42959">
    <property type="entry name" value="CARBAMOYLTRANSFERASE"/>
    <property type="match status" value="1"/>
</dbReference>
<comment type="catalytic activity">
    <reaction evidence="9">
        <text>an acyl phosphate + H2O = a carboxylate + phosphate + H(+)</text>
        <dbReference type="Rhea" id="RHEA:14965"/>
        <dbReference type="ChEBI" id="CHEBI:15377"/>
        <dbReference type="ChEBI" id="CHEBI:15378"/>
        <dbReference type="ChEBI" id="CHEBI:29067"/>
        <dbReference type="ChEBI" id="CHEBI:43474"/>
        <dbReference type="ChEBI" id="CHEBI:59918"/>
        <dbReference type="EC" id="3.6.1.7"/>
    </reaction>
</comment>
<keyword evidence="6" id="KW-0862">Zinc</keyword>
<evidence type="ECO:0000256" key="5">
    <source>
        <dbReference type="ARBA" id="ARBA00022771"/>
    </source>
</evidence>
<dbReference type="InterPro" id="IPR041440">
    <property type="entry name" value="HypF_C"/>
</dbReference>
<dbReference type="InterPro" id="IPR055128">
    <property type="entry name" value="HypF_C_2"/>
</dbReference>
<name>A0A291P5W6_9GAMM</name>
<evidence type="ECO:0000259" key="11">
    <source>
        <dbReference type="PROSITE" id="PS51163"/>
    </source>
</evidence>
<keyword evidence="5" id="KW-0863">Zinc-finger</keyword>
<dbReference type="Gene3D" id="3.30.420.40">
    <property type="match status" value="1"/>
</dbReference>
<dbReference type="AlphaFoldDB" id="A0A291P5W6"/>
<comment type="similarity">
    <text evidence="2 8">Belongs to the carbamoyltransferase HypF family.</text>
</comment>
<organism evidence="12 13">
    <name type="scientific">Halomonas beimenensis</name>
    <dbReference type="NCBI Taxonomy" id="475662"/>
    <lineage>
        <taxon>Bacteria</taxon>
        <taxon>Pseudomonadati</taxon>
        <taxon>Pseudomonadota</taxon>
        <taxon>Gammaproteobacteria</taxon>
        <taxon>Oceanospirillales</taxon>
        <taxon>Halomonadaceae</taxon>
        <taxon>Halomonas</taxon>
    </lineage>
</organism>
<dbReference type="GO" id="GO:0003725">
    <property type="term" value="F:double-stranded RNA binding"/>
    <property type="evidence" value="ECO:0007669"/>
    <property type="project" value="InterPro"/>
</dbReference>
<dbReference type="InterPro" id="IPR051060">
    <property type="entry name" value="Carbamoyltrans_HypF-like"/>
</dbReference>
<dbReference type="SUPFAM" id="SSF55821">
    <property type="entry name" value="YrdC/RibB"/>
    <property type="match status" value="1"/>
</dbReference>
<evidence type="ECO:0000313" key="12">
    <source>
        <dbReference type="EMBL" id="ATJ82267.1"/>
    </source>
</evidence>
<proteinExistence type="inferred from homology"/>
<feature type="domain" description="Acylphosphatase-like" evidence="10">
    <location>
        <begin position="17"/>
        <end position="104"/>
    </location>
</feature>
<dbReference type="InterPro" id="IPR036046">
    <property type="entry name" value="Acylphosphatase-like_dom_sf"/>
</dbReference>
<dbReference type="Pfam" id="PF07503">
    <property type="entry name" value="zf-HYPF"/>
    <property type="match status" value="2"/>
</dbReference>
<evidence type="ECO:0000256" key="9">
    <source>
        <dbReference type="PROSITE-ProRule" id="PRU00520"/>
    </source>
</evidence>
<dbReference type="PROSITE" id="PS00150">
    <property type="entry name" value="ACYLPHOSPHATASE_1"/>
    <property type="match status" value="1"/>
</dbReference>
<dbReference type="PROSITE" id="PS51160">
    <property type="entry name" value="ACYLPHOSPHATASE_3"/>
    <property type="match status" value="1"/>
</dbReference>
<dbReference type="OrthoDB" id="9808093at2"/>
<gene>
    <name evidence="12" type="primary">hypF</name>
    <name evidence="12" type="ORF">BEI_1280</name>
</gene>
<dbReference type="NCBIfam" id="TIGR00143">
    <property type="entry name" value="hypF"/>
    <property type="match status" value="1"/>
</dbReference>
<evidence type="ECO:0000259" key="10">
    <source>
        <dbReference type="PROSITE" id="PS51160"/>
    </source>
</evidence>
<dbReference type="Pfam" id="PF22521">
    <property type="entry name" value="HypF_C_2"/>
    <property type="match status" value="1"/>
</dbReference>
<accession>A0A291P5W6</accession>
<dbReference type="GO" id="GO:0016743">
    <property type="term" value="F:carboxyl- or carbamoyltransferase activity"/>
    <property type="evidence" value="ECO:0007669"/>
    <property type="project" value="UniProtKB-UniRule"/>
</dbReference>
<dbReference type="PANTHER" id="PTHR42959:SF1">
    <property type="entry name" value="CARBAMOYLTRANSFERASE HYPF"/>
    <property type="match status" value="1"/>
</dbReference>
<dbReference type="GO" id="GO:0003998">
    <property type="term" value="F:acylphosphatase activity"/>
    <property type="evidence" value="ECO:0007669"/>
    <property type="project" value="UniProtKB-EC"/>
</dbReference>
<evidence type="ECO:0000256" key="2">
    <source>
        <dbReference type="ARBA" id="ARBA00008097"/>
    </source>
</evidence>
<dbReference type="SUPFAM" id="SSF54975">
    <property type="entry name" value="Acylphosphatase/BLUF domain-like"/>
    <property type="match status" value="1"/>
</dbReference>
<dbReference type="Pfam" id="PF17788">
    <property type="entry name" value="HypF_C"/>
    <property type="match status" value="1"/>
</dbReference>
<dbReference type="InterPro" id="IPR004421">
    <property type="entry name" value="Carbamoyltransferase_HypF"/>
</dbReference>
<feature type="domain" description="YrdC-like" evidence="11">
    <location>
        <begin position="214"/>
        <end position="403"/>
    </location>
</feature>
<dbReference type="Pfam" id="PF00708">
    <property type="entry name" value="Acylphosphatase"/>
    <property type="match status" value="1"/>
</dbReference>
<dbReference type="Gene3D" id="3.30.420.360">
    <property type="match status" value="1"/>
</dbReference>
<evidence type="ECO:0000256" key="4">
    <source>
        <dbReference type="ARBA" id="ARBA00022723"/>
    </source>
</evidence>
<dbReference type="InterPro" id="IPR006070">
    <property type="entry name" value="Sua5-like_dom"/>
</dbReference>
<evidence type="ECO:0000256" key="7">
    <source>
        <dbReference type="ARBA" id="ARBA00048220"/>
    </source>
</evidence>
<evidence type="ECO:0000256" key="1">
    <source>
        <dbReference type="ARBA" id="ARBA00004711"/>
    </source>
</evidence>
<protein>
    <recommendedName>
        <fullName evidence="8">Carbamoyltransferase HypF</fullName>
        <ecNumber evidence="8">6.2.-.-</ecNumber>
    </recommendedName>
</protein>
<feature type="active site" evidence="9">
    <location>
        <position position="50"/>
    </location>
</feature>
<keyword evidence="13" id="KW-1185">Reference proteome</keyword>
<sequence>MATTVTETGRQAPAACGMAIRVRGLVQGVGFRPTVWRLARDCGLVGEVGNDAQGVWIHAWGEASSRHRFCRRLREESPPLARIETLEIEPLDGAPPSAGFAIVDSRGGDVHTGIVADAATCADCRAELFDPGDRRHRYAFTNCTHCGPRMSIVRAIPYDRANTSMAAFPLCARCRAEYRDPANRRFHAQPNACPECGPRLWLEGPTGASLDPGEKPLTAARRRLRAGQILAIKGVGGFHLACDATDAEAVDRLRRRKCRPDKPLALMARDLDMIRRYCRVTPREQALLESPAAPIVLLAAGGGERLAEGVAPRQRHYGFMLPYSPLHHLLLADLDAPIVLTSGNRAGEPPCIANQAARAGLVGGEVPIAEALLLHDREIVDRLDDSLVRTVAGAPALLRRARGFAPAPLPLPAGFAASPPLLALGGELKNTFCLLKDGQAILSQHLGRLDTPEGEAARQQTLRRYLRLFAHRPERLAIDAHPDYRPSRAGRDWAAAHDLALVEVQHHHAHVAACLADNGLDRDTPPALGIALDGTGYGDDGTLWGGEFLLADYRGYRRLASLMPVAMPGGTQAIRQPWRLAHAHLCRLGDWPGLAARHRRLAFFQALEARPLATLERMIATGLNSPLSSAAGRLFDAVAALLGLRLTVSYEGQAASELEAAVEEGALAEAGYPFAIVQDEGLPRLEPGPMWQALLADLARGETTGIMAARFHTGLAEGLAAMVEHLANHHGDRWGGRIALSGGVFQNAVLAEALVPRLEAAGWKVLRHARVPANDGGLSLGQAAVAAALTIAETKEPSPCA</sequence>
<dbReference type="Gene3D" id="3.30.110.120">
    <property type="match status" value="1"/>
</dbReference>
<dbReference type="GO" id="GO:0051604">
    <property type="term" value="P:protein maturation"/>
    <property type="evidence" value="ECO:0007669"/>
    <property type="project" value="TreeGrafter"/>
</dbReference>
<dbReference type="KEGG" id="hbe:BEI_1280"/>
<dbReference type="PROSITE" id="PS51163">
    <property type="entry name" value="YRDC"/>
    <property type="match status" value="1"/>
</dbReference>
<evidence type="ECO:0000256" key="8">
    <source>
        <dbReference type="PIRNR" id="PIRNR006256"/>
    </source>
</evidence>
<dbReference type="InterPro" id="IPR001792">
    <property type="entry name" value="Acylphosphatase-like_dom"/>
</dbReference>
<dbReference type="Proteomes" id="UP000219993">
    <property type="component" value="Chromosome"/>
</dbReference>
<comment type="catalytic activity">
    <reaction evidence="7 8">
        <text>C-terminal L-cysteinyl-[HypE protein] + carbamoyl phosphate + ATP + H2O = C-terminal S-carboxamide-L-cysteinyl-[HypE protein] + AMP + phosphate + diphosphate + H(+)</text>
        <dbReference type="Rhea" id="RHEA:55636"/>
        <dbReference type="Rhea" id="RHEA-COMP:14247"/>
        <dbReference type="Rhea" id="RHEA-COMP:14392"/>
        <dbReference type="ChEBI" id="CHEBI:15377"/>
        <dbReference type="ChEBI" id="CHEBI:15378"/>
        <dbReference type="ChEBI" id="CHEBI:30616"/>
        <dbReference type="ChEBI" id="CHEBI:33019"/>
        <dbReference type="ChEBI" id="CHEBI:43474"/>
        <dbReference type="ChEBI" id="CHEBI:58228"/>
        <dbReference type="ChEBI" id="CHEBI:76913"/>
        <dbReference type="ChEBI" id="CHEBI:139126"/>
        <dbReference type="ChEBI" id="CHEBI:456215"/>
    </reaction>
</comment>
<evidence type="ECO:0000256" key="3">
    <source>
        <dbReference type="ARBA" id="ARBA00022598"/>
    </source>
</evidence>
<dbReference type="GO" id="GO:0008270">
    <property type="term" value="F:zinc ion binding"/>
    <property type="evidence" value="ECO:0007669"/>
    <property type="project" value="UniProtKB-KW"/>
</dbReference>
<dbReference type="EC" id="6.2.-.-" evidence="8"/>
<dbReference type="UniPathway" id="UPA00335"/>
<reference evidence="12 13" key="1">
    <citation type="journal article" date="2017" name="Sci. Rep.">
        <title>Revealing the Saline Adaptation Strategies of the Halophilic Bacterium Halomonas beimenensis through High-throughput Omics and Transposon Mutagenesis Approaches.</title>
        <authorList>
            <person name="Chen Y.H."/>
            <person name="Lin S.S."/>
            <person name="Shyu Y.T."/>
        </authorList>
    </citation>
    <scope>NUCLEOTIDE SEQUENCE [LARGE SCALE GENOMIC DNA]</scope>
    <source>
        <strain evidence="12 13">NTU-111</strain>
    </source>
</reference>
<dbReference type="InterPro" id="IPR011125">
    <property type="entry name" value="Znf_HypF"/>
</dbReference>
<evidence type="ECO:0000256" key="6">
    <source>
        <dbReference type="ARBA" id="ARBA00022833"/>
    </source>
</evidence>
<dbReference type="EMBL" id="CP021435">
    <property type="protein sequence ID" value="ATJ82267.1"/>
    <property type="molecule type" value="Genomic_DNA"/>
</dbReference>
<dbReference type="InterPro" id="IPR017945">
    <property type="entry name" value="DHBP_synth_RibB-like_a/b_dom"/>
</dbReference>
<keyword evidence="3" id="KW-0436">Ligase</keyword>
<dbReference type="GO" id="GO:0016874">
    <property type="term" value="F:ligase activity"/>
    <property type="evidence" value="ECO:0007669"/>
    <property type="project" value="UniProtKB-UniRule"/>
</dbReference>
<evidence type="ECO:0000313" key="13">
    <source>
        <dbReference type="Proteomes" id="UP000219993"/>
    </source>
</evidence>
<dbReference type="PIRSF" id="PIRSF006256">
    <property type="entry name" value="CMPcnvr_hdrg_mat"/>
    <property type="match status" value="1"/>
</dbReference>
<feature type="active site" evidence="9">
    <location>
        <position position="32"/>
    </location>
</feature>
<dbReference type="Pfam" id="PF01300">
    <property type="entry name" value="Sua5_yciO_yrdC"/>
    <property type="match status" value="1"/>
</dbReference>
<dbReference type="InterPro" id="IPR017968">
    <property type="entry name" value="Acylphosphatase_CS"/>
</dbReference>